<gene>
    <name evidence="18" type="ORF">K4G66_08950</name>
</gene>
<dbReference type="InterPro" id="IPR004358">
    <property type="entry name" value="Sig_transdc_His_kin-like_C"/>
</dbReference>
<dbReference type="InterPro" id="IPR036890">
    <property type="entry name" value="HATPase_C_sf"/>
</dbReference>
<dbReference type="SMART" id="SM00387">
    <property type="entry name" value="HATPase_c"/>
    <property type="match status" value="1"/>
</dbReference>
<dbReference type="SUPFAM" id="SSF46689">
    <property type="entry name" value="Homeodomain-like"/>
    <property type="match status" value="1"/>
</dbReference>
<evidence type="ECO:0000256" key="13">
    <source>
        <dbReference type="SAM" id="Coils"/>
    </source>
</evidence>
<dbReference type="Gene3D" id="1.10.287.130">
    <property type="match status" value="1"/>
</dbReference>
<dbReference type="SUPFAM" id="SSF53822">
    <property type="entry name" value="Periplasmic binding protein-like I"/>
    <property type="match status" value="1"/>
</dbReference>
<dbReference type="Gene3D" id="3.30.565.10">
    <property type="entry name" value="Histidine kinase-like ATPase, C-terminal domain"/>
    <property type="match status" value="1"/>
</dbReference>
<dbReference type="SUPFAM" id="SSF52172">
    <property type="entry name" value="CheY-like"/>
    <property type="match status" value="1"/>
</dbReference>
<dbReference type="PANTHER" id="PTHR43547">
    <property type="entry name" value="TWO-COMPONENT HISTIDINE KINASE"/>
    <property type="match status" value="1"/>
</dbReference>
<keyword evidence="5" id="KW-0547">Nucleotide-binding</keyword>
<dbReference type="InterPro" id="IPR011006">
    <property type="entry name" value="CheY-like_superfamily"/>
</dbReference>
<proteinExistence type="predicted"/>
<feature type="modified residue" description="4-aspartylphosphate" evidence="12">
    <location>
        <position position="720"/>
    </location>
</feature>
<dbReference type="InterPro" id="IPR001789">
    <property type="entry name" value="Sig_transdc_resp-reg_receiver"/>
</dbReference>
<feature type="coiled-coil region" evidence="13">
    <location>
        <begin position="367"/>
        <end position="404"/>
    </location>
</feature>
<evidence type="ECO:0000256" key="14">
    <source>
        <dbReference type="SAM" id="Phobius"/>
    </source>
</evidence>
<dbReference type="CDD" id="cd06308">
    <property type="entry name" value="PBP1_sensor_kinase-like"/>
    <property type="match status" value="1"/>
</dbReference>
<dbReference type="GO" id="GO:0005524">
    <property type="term" value="F:ATP binding"/>
    <property type="evidence" value="ECO:0007669"/>
    <property type="project" value="UniProtKB-KW"/>
</dbReference>
<feature type="domain" description="Response regulatory" evidence="17">
    <location>
        <begin position="672"/>
        <end position="787"/>
    </location>
</feature>
<dbReference type="InterPro" id="IPR005467">
    <property type="entry name" value="His_kinase_dom"/>
</dbReference>
<keyword evidence="6" id="KW-0418">Kinase</keyword>
<keyword evidence="9" id="KW-0805">Transcription regulation</keyword>
<dbReference type="PROSITE" id="PS00041">
    <property type="entry name" value="HTH_ARAC_FAMILY_1"/>
    <property type="match status" value="1"/>
</dbReference>
<dbReference type="EC" id="2.7.13.3" evidence="2"/>
<dbReference type="EMBL" id="CP120682">
    <property type="protein sequence ID" value="WKN38830.1"/>
    <property type="molecule type" value="Genomic_DNA"/>
</dbReference>
<dbReference type="CDD" id="cd00082">
    <property type="entry name" value="HisKA"/>
    <property type="match status" value="1"/>
</dbReference>
<dbReference type="SMART" id="SM00448">
    <property type="entry name" value="REC"/>
    <property type="match status" value="1"/>
</dbReference>
<keyword evidence="14" id="KW-0472">Membrane</keyword>
<evidence type="ECO:0000256" key="3">
    <source>
        <dbReference type="ARBA" id="ARBA00022553"/>
    </source>
</evidence>
<evidence type="ECO:0000256" key="6">
    <source>
        <dbReference type="ARBA" id="ARBA00022777"/>
    </source>
</evidence>
<reference evidence="18" key="1">
    <citation type="journal article" date="2023" name="Comput. Struct. Biotechnol. J.">
        <title>Discovery of a novel marine Bacteroidetes with a rich repertoire of carbohydrate-active enzymes.</title>
        <authorList>
            <person name="Chen B."/>
            <person name="Liu G."/>
            <person name="Chen Q."/>
            <person name="Wang H."/>
            <person name="Liu L."/>
            <person name="Tang K."/>
        </authorList>
    </citation>
    <scope>NUCLEOTIDE SEQUENCE</scope>
    <source>
        <strain evidence="18">TK19036</strain>
    </source>
</reference>
<dbReference type="Gene3D" id="1.10.10.60">
    <property type="entry name" value="Homeodomain-like"/>
    <property type="match status" value="1"/>
</dbReference>
<evidence type="ECO:0000259" key="16">
    <source>
        <dbReference type="PROSITE" id="PS50109"/>
    </source>
</evidence>
<reference evidence="18" key="2">
    <citation type="journal article" date="2024" name="Antonie Van Leeuwenhoek">
        <title>Roseihalotalea indica gen. nov., sp. nov., a halophilic Bacteroidetes from mesopelagic Southwest Indian Ocean with higher carbohydrate metabolic potential.</title>
        <authorList>
            <person name="Chen B."/>
            <person name="Zhang M."/>
            <person name="Lin D."/>
            <person name="Ye J."/>
            <person name="Tang K."/>
        </authorList>
    </citation>
    <scope>NUCLEOTIDE SEQUENCE</scope>
    <source>
        <strain evidence="18">TK19036</strain>
    </source>
</reference>
<dbReference type="InterPro" id="IPR018062">
    <property type="entry name" value="HTH_AraC-typ_CS"/>
</dbReference>
<organism evidence="18">
    <name type="scientific">Roseihalotalea indica</name>
    <dbReference type="NCBI Taxonomy" id="2867963"/>
    <lineage>
        <taxon>Bacteria</taxon>
        <taxon>Pseudomonadati</taxon>
        <taxon>Bacteroidota</taxon>
        <taxon>Cytophagia</taxon>
        <taxon>Cytophagales</taxon>
        <taxon>Catalimonadaceae</taxon>
        <taxon>Roseihalotalea</taxon>
    </lineage>
</organism>
<sequence>MQPPTIIIRSVIALSLWIMGGLFSCQSTSSEKWVVGFSQCVDNDAWRQAMLGEMRKELAFYPELQLIYKNADGSSQQQLRDIQALMSEGIDILIISPNEAAPITPLVEEIYHSGIPVIVVDRKIASKTYTAFVGGDNYEIGRIAGKYAASLLSQGGNILEVTGLPGSTPAQERHQGFINFLEGFPNLYTLDTINGEWERDVARRKLQDSLQYYPNVDLIFAHNDMMALAAREVLRQQKGSLDIKVLGVDGIAGPGLGLDMVNQGTLDATFMYPTGGDKAIQVARNILTGRPYEKENILQTTVIDSSNVKVIKLQSDKILEQQQEIVRQQHAIKEQLSIYRSQRTLLYAVIISLASAIALGAYALYSLREKQLTNQQLKAQNEKITEQRNQIMKMAQETEEANQAKFQFFTNISHEFRTPLTLILASVDDMLEESQVSSIAMKQDLRLMHKNASRLLRLINQLLDFRRLEHNKIKVKVSKGDLVAFLREVYTAFERTAYKREMDFQFIALQPVLEMHFDASMLDKVFFNLLSNAFKFTPDGGKIQVIIEKDTRSDSARIRVIDNGRGMAAEHASHAFDRFYQGEQYQSMGTGLGLSLSKELIELHGGTISVASEKGMGASFDILLPLNSQQWADHEMTNSPQTQSSNQYFVEDVGTEEEKDTVAVIQSKADNTILVIEDNEDLRHFLVRKLQQKYQVVASADGTDGLAQAFAQVPDLIVSDVMLPGADGLIIAKTLKNDLRTSHIPIILLTARSSPEQQIEGIKTGVDAYVVKPFHTTLLLEQIDKLLWNREQLRQRFAGATDESILAHPSMPDLDQQFLARLSAIIQQHLSDPELSVNAIAKELGLSRVQLYRKVKALLGIGINDHVKIQRLKKAKELLHQPDLTIAEVAYAVGFSSPAYFSTVFKSYYEQSPSDFVRSHPSIS</sequence>
<dbReference type="Pfam" id="PF13407">
    <property type="entry name" value="Peripla_BP_4"/>
    <property type="match status" value="1"/>
</dbReference>
<keyword evidence="7" id="KW-0067">ATP-binding</keyword>
<dbReference type="InterPro" id="IPR003594">
    <property type="entry name" value="HATPase_dom"/>
</dbReference>
<name>A0AA49JHT9_9BACT</name>
<evidence type="ECO:0000256" key="8">
    <source>
        <dbReference type="ARBA" id="ARBA00023012"/>
    </source>
</evidence>
<dbReference type="InterPro" id="IPR003661">
    <property type="entry name" value="HisK_dim/P_dom"/>
</dbReference>
<dbReference type="Pfam" id="PF12833">
    <property type="entry name" value="HTH_18"/>
    <property type="match status" value="1"/>
</dbReference>
<dbReference type="Pfam" id="PF02518">
    <property type="entry name" value="HATPase_c"/>
    <property type="match status" value="1"/>
</dbReference>
<dbReference type="SMART" id="SM00342">
    <property type="entry name" value="HTH_ARAC"/>
    <property type="match status" value="1"/>
</dbReference>
<dbReference type="CDD" id="cd00075">
    <property type="entry name" value="HATPase"/>
    <property type="match status" value="1"/>
</dbReference>
<keyword evidence="8" id="KW-0902">Two-component regulatory system</keyword>
<dbReference type="PROSITE" id="PS50110">
    <property type="entry name" value="RESPONSE_REGULATORY"/>
    <property type="match status" value="1"/>
</dbReference>
<evidence type="ECO:0000259" key="17">
    <source>
        <dbReference type="PROSITE" id="PS50110"/>
    </source>
</evidence>
<dbReference type="InterPro" id="IPR036097">
    <property type="entry name" value="HisK_dim/P_sf"/>
</dbReference>
<dbReference type="FunFam" id="1.10.287.130:FF:000045">
    <property type="entry name" value="Two-component system sensor histidine kinase/response regulator"/>
    <property type="match status" value="1"/>
</dbReference>
<dbReference type="GO" id="GO:0003700">
    <property type="term" value="F:DNA-binding transcription factor activity"/>
    <property type="evidence" value="ECO:0007669"/>
    <property type="project" value="InterPro"/>
</dbReference>
<feature type="domain" description="HTH araC/xylS-type" evidence="15">
    <location>
        <begin position="820"/>
        <end position="919"/>
    </location>
</feature>
<evidence type="ECO:0000256" key="9">
    <source>
        <dbReference type="ARBA" id="ARBA00023015"/>
    </source>
</evidence>
<dbReference type="GO" id="GO:0000155">
    <property type="term" value="F:phosphorelay sensor kinase activity"/>
    <property type="evidence" value="ECO:0007669"/>
    <property type="project" value="InterPro"/>
</dbReference>
<keyword evidence="13" id="KW-0175">Coiled coil</keyword>
<dbReference type="AlphaFoldDB" id="A0AA49JHT9"/>
<evidence type="ECO:0000256" key="11">
    <source>
        <dbReference type="ARBA" id="ARBA00023163"/>
    </source>
</evidence>
<evidence type="ECO:0000256" key="5">
    <source>
        <dbReference type="ARBA" id="ARBA00022741"/>
    </source>
</evidence>
<evidence type="ECO:0000256" key="7">
    <source>
        <dbReference type="ARBA" id="ARBA00022840"/>
    </source>
</evidence>
<dbReference type="PANTHER" id="PTHR43547:SF2">
    <property type="entry name" value="HYBRID SIGNAL TRANSDUCTION HISTIDINE KINASE C"/>
    <property type="match status" value="1"/>
</dbReference>
<dbReference type="SUPFAM" id="SSF47384">
    <property type="entry name" value="Homodimeric domain of signal transducing histidine kinase"/>
    <property type="match status" value="1"/>
</dbReference>
<dbReference type="PRINTS" id="PR00344">
    <property type="entry name" value="BCTRLSENSOR"/>
</dbReference>
<dbReference type="Gene3D" id="3.40.50.2300">
    <property type="match status" value="3"/>
</dbReference>
<keyword evidence="3 12" id="KW-0597">Phosphoprotein</keyword>
<dbReference type="Pfam" id="PF00512">
    <property type="entry name" value="HisKA"/>
    <property type="match status" value="1"/>
</dbReference>
<dbReference type="Pfam" id="PF00072">
    <property type="entry name" value="Response_reg"/>
    <property type="match status" value="1"/>
</dbReference>
<dbReference type="InterPro" id="IPR009057">
    <property type="entry name" value="Homeodomain-like_sf"/>
</dbReference>
<feature type="transmembrane region" description="Helical" evidence="14">
    <location>
        <begin position="6"/>
        <end position="25"/>
    </location>
</feature>
<dbReference type="InterPro" id="IPR025997">
    <property type="entry name" value="SBP_2_dom"/>
</dbReference>
<dbReference type="FunFam" id="3.30.565.10:FF:000037">
    <property type="entry name" value="Hybrid sensor histidine kinase/response regulator"/>
    <property type="match status" value="1"/>
</dbReference>
<dbReference type="InterPro" id="IPR028082">
    <property type="entry name" value="Peripla_BP_I"/>
</dbReference>
<protein>
    <recommendedName>
        <fullName evidence="2">histidine kinase</fullName>
        <ecNumber evidence="2">2.7.13.3</ecNumber>
    </recommendedName>
</protein>
<keyword evidence="14" id="KW-0812">Transmembrane</keyword>
<evidence type="ECO:0000313" key="18">
    <source>
        <dbReference type="EMBL" id="WKN38830.1"/>
    </source>
</evidence>
<evidence type="ECO:0000256" key="10">
    <source>
        <dbReference type="ARBA" id="ARBA00023125"/>
    </source>
</evidence>
<dbReference type="PROSITE" id="PS50109">
    <property type="entry name" value="HIS_KIN"/>
    <property type="match status" value="1"/>
</dbReference>
<evidence type="ECO:0000256" key="4">
    <source>
        <dbReference type="ARBA" id="ARBA00022679"/>
    </source>
</evidence>
<evidence type="ECO:0000256" key="12">
    <source>
        <dbReference type="PROSITE-ProRule" id="PRU00169"/>
    </source>
</evidence>
<dbReference type="CDD" id="cd17574">
    <property type="entry name" value="REC_OmpR"/>
    <property type="match status" value="1"/>
</dbReference>
<keyword evidence="4" id="KW-0808">Transferase</keyword>
<dbReference type="SUPFAM" id="SSF55874">
    <property type="entry name" value="ATPase domain of HSP90 chaperone/DNA topoisomerase II/histidine kinase"/>
    <property type="match status" value="1"/>
</dbReference>
<keyword evidence="11" id="KW-0804">Transcription</keyword>
<dbReference type="PROSITE" id="PS01124">
    <property type="entry name" value="HTH_ARAC_FAMILY_2"/>
    <property type="match status" value="1"/>
</dbReference>
<dbReference type="GO" id="GO:0043565">
    <property type="term" value="F:sequence-specific DNA binding"/>
    <property type="evidence" value="ECO:0007669"/>
    <property type="project" value="InterPro"/>
</dbReference>
<keyword evidence="14" id="KW-1133">Transmembrane helix</keyword>
<comment type="catalytic activity">
    <reaction evidence="1">
        <text>ATP + protein L-histidine = ADP + protein N-phospho-L-histidine.</text>
        <dbReference type="EC" id="2.7.13.3"/>
    </reaction>
</comment>
<feature type="transmembrane region" description="Helical" evidence="14">
    <location>
        <begin position="345"/>
        <end position="365"/>
    </location>
</feature>
<dbReference type="SMART" id="SM00388">
    <property type="entry name" value="HisKA"/>
    <property type="match status" value="1"/>
</dbReference>
<evidence type="ECO:0000256" key="2">
    <source>
        <dbReference type="ARBA" id="ARBA00012438"/>
    </source>
</evidence>
<accession>A0AA49JHT9</accession>
<evidence type="ECO:0000256" key="1">
    <source>
        <dbReference type="ARBA" id="ARBA00000085"/>
    </source>
</evidence>
<keyword evidence="10" id="KW-0238">DNA-binding</keyword>
<dbReference type="InterPro" id="IPR018060">
    <property type="entry name" value="HTH_AraC"/>
</dbReference>
<feature type="domain" description="Histidine kinase" evidence="16">
    <location>
        <begin position="411"/>
        <end position="628"/>
    </location>
</feature>
<evidence type="ECO:0000259" key="15">
    <source>
        <dbReference type="PROSITE" id="PS01124"/>
    </source>
</evidence>